<dbReference type="Pfam" id="PF10824">
    <property type="entry name" value="T7SS_ESX_EspC"/>
    <property type="match status" value="1"/>
</dbReference>
<reference evidence="1 2" key="1">
    <citation type="submission" date="2017-04" db="EMBL/GenBank/DDBJ databases">
        <title>The new phylogeny of genus Mycobacterium.</title>
        <authorList>
            <person name="Tortoli E."/>
            <person name="Trovato A."/>
            <person name="Cirillo D.M."/>
        </authorList>
    </citation>
    <scope>NUCLEOTIDE SEQUENCE [LARGE SCALE GENOMIC DNA]</scope>
    <source>
        <strain evidence="1 2">TBL 1200985</strain>
    </source>
</reference>
<proteinExistence type="predicted"/>
<dbReference type="InterPro" id="IPR022536">
    <property type="entry name" value="EspC"/>
</dbReference>
<organism evidence="1 2">
    <name type="scientific">Mycobacterium decipiens</name>
    <dbReference type="NCBI Taxonomy" id="1430326"/>
    <lineage>
        <taxon>Bacteria</taxon>
        <taxon>Bacillati</taxon>
        <taxon>Actinomycetota</taxon>
        <taxon>Actinomycetes</taxon>
        <taxon>Mycobacteriales</taxon>
        <taxon>Mycobacteriaceae</taxon>
        <taxon>Mycobacterium</taxon>
    </lineage>
</organism>
<keyword evidence="2" id="KW-1185">Reference proteome</keyword>
<name>A0A1X2LUU6_9MYCO</name>
<dbReference type="RefSeq" id="WP_085325328.1">
    <property type="nucleotide sequence ID" value="NZ_NCXP01000012.1"/>
</dbReference>
<dbReference type="AlphaFoldDB" id="A0A1X2LUU6"/>
<dbReference type="EMBL" id="NCXP01000012">
    <property type="protein sequence ID" value="OSC40688.1"/>
    <property type="molecule type" value="Genomic_DNA"/>
</dbReference>
<dbReference type="OrthoDB" id="4734983at2"/>
<accession>A0A1X2LUU6</accession>
<comment type="caution">
    <text evidence="1">The sequence shown here is derived from an EMBL/GenBank/DDBJ whole genome shotgun (WGS) entry which is preliminary data.</text>
</comment>
<evidence type="ECO:0000313" key="1">
    <source>
        <dbReference type="EMBL" id="OSC40688.1"/>
    </source>
</evidence>
<evidence type="ECO:0000313" key="2">
    <source>
        <dbReference type="Proteomes" id="UP000193247"/>
    </source>
</evidence>
<dbReference type="STRING" id="1430326.B8W66_12000"/>
<protein>
    <submittedName>
        <fullName evidence="1">ESX-1 secretion-associated protein</fullName>
    </submittedName>
</protein>
<dbReference type="Proteomes" id="UP000193247">
    <property type="component" value="Unassembled WGS sequence"/>
</dbReference>
<sequence>MTGNLKVQPERLDVLASHHENAATSATSGVSAAAGLSESVAVTHGSYCSQFNETLKMYETTHNALGSSLHSAGVDLAKNLRAAARVYLEADEAWRRAIDGLFG</sequence>
<gene>
    <name evidence="1" type="ORF">B8W66_12000</name>
</gene>
<dbReference type="GO" id="GO:0009306">
    <property type="term" value="P:protein secretion"/>
    <property type="evidence" value="ECO:0007669"/>
    <property type="project" value="InterPro"/>
</dbReference>